<keyword evidence="2" id="KW-0808">Transferase</keyword>
<dbReference type="SUPFAM" id="SSF53756">
    <property type="entry name" value="UDP-Glycosyltransferase/glycogen phosphorylase"/>
    <property type="match status" value="1"/>
</dbReference>
<protein>
    <submittedName>
        <fullName evidence="2">Glycosyltransferase WbuB</fullName>
    </submittedName>
</protein>
<dbReference type="PANTHER" id="PTHR12526">
    <property type="entry name" value="GLYCOSYLTRANSFERASE"/>
    <property type="match status" value="1"/>
</dbReference>
<reference evidence="2 3" key="1">
    <citation type="submission" date="2018-08" db="EMBL/GenBank/DDBJ databases">
        <title>A genome reference for cultivated species of the human gut microbiota.</title>
        <authorList>
            <person name="Zou Y."/>
            <person name="Xue W."/>
            <person name="Luo G."/>
        </authorList>
    </citation>
    <scope>NUCLEOTIDE SEQUENCE [LARGE SCALE GENOMIC DNA]</scope>
    <source>
        <strain evidence="2 3">AM16-49B</strain>
    </source>
</reference>
<gene>
    <name evidence="2" type="ORF">DW190_21715</name>
</gene>
<proteinExistence type="predicted"/>
<dbReference type="Pfam" id="PF00534">
    <property type="entry name" value="Glycos_transf_1"/>
    <property type="match status" value="1"/>
</dbReference>
<evidence type="ECO:0000313" key="2">
    <source>
        <dbReference type="EMBL" id="RHH84268.1"/>
    </source>
</evidence>
<dbReference type="EMBL" id="QRKD01000048">
    <property type="protein sequence ID" value="RHH84268.1"/>
    <property type="molecule type" value="Genomic_DNA"/>
</dbReference>
<organism evidence="2 3">
    <name type="scientific">Bacteroides caccae</name>
    <dbReference type="NCBI Taxonomy" id="47678"/>
    <lineage>
        <taxon>Bacteria</taxon>
        <taxon>Pseudomonadati</taxon>
        <taxon>Bacteroidota</taxon>
        <taxon>Bacteroidia</taxon>
        <taxon>Bacteroidales</taxon>
        <taxon>Bacteroidaceae</taxon>
        <taxon>Bacteroides</taxon>
    </lineage>
</organism>
<name>A0A414YDR7_9BACE</name>
<dbReference type="InterPro" id="IPR001296">
    <property type="entry name" value="Glyco_trans_1"/>
</dbReference>
<dbReference type="Gene3D" id="3.40.50.2000">
    <property type="entry name" value="Glycogen Phosphorylase B"/>
    <property type="match status" value="2"/>
</dbReference>
<comment type="caution">
    <text evidence="2">The sequence shown here is derived from an EMBL/GenBank/DDBJ whole genome shotgun (WGS) entry which is preliminary data.</text>
</comment>
<accession>A0A414YDR7</accession>
<sequence length="413" mass="47905">MAEKKTVWLVNQYAMPPQYESRLRTIKFAQYLQTKGYEVTIFASSIMHNMDIDLIEGDEPYIECDYDDLHFVHIKAKNYHNNGVNRIISSFQFHWRMVKFAQKFKKPDVIVQTALIPFGNVISRLAKKTRAKYIVEVLDLWPNSLVELGVAKASNPVIKYLYHLEYKQYQHADELVFSQEGGPDYLSDRKWYKEQGGKLNREHVNYINNGVDLHDFDAFKSEHILEDEDLRNDSIKKVIYIGSIRFANNVGSLIDAAKRLQDLENVKILIYGNGDDRPMLEKRCKDEGISNVVFKQNWIDPKYVPYVLSKSYVNVLNYMPGQFGTYGGSQSKMFQYMASGHPICCNLEMMYCPIQKNIIGIAKVFSDADEYAGAIRRLLTMPKDEYEAMCQRARKTAEAFDYQALTNKLVELF</sequence>
<dbReference type="CDD" id="cd03794">
    <property type="entry name" value="GT4_WbuB-like"/>
    <property type="match status" value="1"/>
</dbReference>
<dbReference type="AlphaFoldDB" id="A0A414YDR7"/>
<evidence type="ECO:0000313" key="3">
    <source>
        <dbReference type="Proteomes" id="UP000283512"/>
    </source>
</evidence>
<dbReference type="GO" id="GO:0016757">
    <property type="term" value="F:glycosyltransferase activity"/>
    <property type="evidence" value="ECO:0007669"/>
    <property type="project" value="InterPro"/>
</dbReference>
<dbReference type="RefSeq" id="WP_122295933.1">
    <property type="nucleotide sequence ID" value="NZ_QRKD01000048.1"/>
</dbReference>
<feature type="domain" description="Glycosyl transferase family 1" evidence="1">
    <location>
        <begin position="232"/>
        <end position="395"/>
    </location>
</feature>
<evidence type="ECO:0000259" key="1">
    <source>
        <dbReference type="Pfam" id="PF00534"/>
    </source>
</evidence>
<dbReference type="PANTHER" id="PTHR12526:SF622">
    <property type="entry name" value="GLYCOSYLTRANSFERASE (GROUP I)"/>
    <property type="match status" value="1"/>
</dbReference>
<dbReference type="Proteomes" id="UP000283512">
    <property type="component" value="Unassembled WGS sequence"/>
</dbReference>